<comment type="caution">
    <text evidence="1">The sequence shown here is derived from an EMBL/GenBank/DDBJ whole genome shotgun (WGS) entry which is preliminary data.</text>
</comment>
<name>A0AA39H5E5_9BILA</name>
<dbReference type="AlphaFoldDB" id="A0AA39H5E5"/>
<organism evidence="1 2">
    <name type="scientific">Steinernema hermaphroditum</name>
    <dbReference type="NCBI Taxonomy" id="289476"/>
    <lineage>
        <taxon>Eukaryota</taxon>
        <taxon>Metazoa</taxon>
        <taxon>Ecdysozoa</taxon>
        <taxon>Nematoda</taxon>
        <taxon>Chromadorea</taxon>
        <taxon>Rhabditida</taxon>
        <taxon>Tylenchina</taxon>
        <taxon>Panagrolaimomorpha</taxon>
        <taxon>Strongyloidoidea</taxon>
        <taxon>Steinernematidae</taxon>
        <taxon>Steinernema</taxon>
    </lineage>
</organism>
<evidence type="ECO:0008006" key="3">
    <source>
        <dbReference type="Google" id="ProtNLM"/>
    </source>
</evidence>
<reference evidence="1" key="1">
    <citation type="submission" date="2023-06" db="EMBL/GenBank/DDBJ databases">
        <title>Genomic analysis of the entomopathogenic nematode Steinernema hermaphroditum.</title>
        <authorList>
            <person name="Schwarz E.M."/>
            <person name="Heppert J.K."/>
            <person name="Baniya A."/>
            <person name="Schwartz H.T."/>
            <person name="Tan C.-H."/>
            <person name="Antoshechkin I."/>
            <person name="Sternberg P.W."/>
            <person name="Goodrich-Blair H."/>
            <person name="Dillman A.R."/>
        </authorList>
    </citation>
    <scope>NUCLEOTIDE SEQUENCE</scope>
    <source>
        <strain evidence="1">PS9179</strain>
        <tissue evidence="1">Whole animal</tissue>
    </source>
</reference>
<protein>
    <recommendedName>
        <fullName evidence="3">Complex I-9kD</fullName>
    </recommendedName>
</protein>
<dbReference type="Proteomes" id="UP001175271">
    <property type="component" value="Unassembled WGS sequence"/>
</dbReference>
<dbReference type="EMBL" id="JAUCMV010000005">
    <property type="protein sequence ID" value="KAK0399563.1"/>
    <property type="molecule type" value="Genomic_DNA"/>
</dbReference>
<sequence>MLVRIIVRQPALRRFFSAAPPTSSGIEHAVEFKKTGSRHKQDIKDYKCSEYLHFNVYSYYDPEVTMLQSRVAQPTPKKPDVLPSVKSK</sequence>
<dbReference type="GO" id="GO:0045271">
    <property type="term" value="C:respiratory chain complex I"/>
    <property type="evidence" value="ECO:0007669"/>
    <property type="project" value="InterPro"/>
</dbReference>
<proteinExistence type="predicted"/>
<evidence type="ECO:0000313" key="1">
    <source>
        <dbReference type="EMBL" id="KAK0399563.1"/>
    </source>
</evidence>
<dbReference type="InterPro" id="IPR026193">
    <property type="entry name" value="NDUFV3"/>
</dbReference>
<dbReference type="GO" id="GO:0005739">
    <property type="term" value="C:mitochondrion"/>
    <property type="evidence" value="ECO:0007669"/>
    <property type="project" value="InterPro"/>
</dbReference>
<evidence type="ECO:0000313" key="2">
    <source>
        <dbReference type="Proteomes" id="UP001175271"/>
    </source>
</evidence>
<keyword evidence="2" id="KW-1185">Reference proteome</keyword>
<gene>
    <name evidence="1" type="ORF">QR680_003107</name>
</gene>
<accession>A0AA39H5E5</accession>
<dbReference type="Pfam" id="PF15880">
    <property type="entry name" value="NDUFV3"/>
    <property type="match status" value="1"/>
</dbReference>